<keyword evidence="6" id="KW-0012">Acyltransferase</keyword>
<feature type="transmembrane region" description="Helical" evidence="2">
    <location>
        <begin position="307"/>
        <end position="328"/>
    </location>
</feature>
<feature type="transmembrane region" description="Helical" evidence="2">
    <location>
        <begin position="349"/>
        <end position="366"/>
    </location>
</feature>
<feature type="transmembrane region" description="Helical" evidence="2">
    <location>
        <begin position="412"/>
        <end position="433"/>
    </location>
</feature>
<keyword evidence="7" id="KW-1185">Reference proteome</keyword>
<organism evidence="6 7">
    <name type="scientific">Mycobacterium kiyosense</name>
    <dbReference type="NCBI Taxonomy" id="2871094"/>
    <lineage>
        <taxon>Bacteria</taxon>
        <taxon>Bacillati</taxon>
        <taxon>Actinomycetota</taxon>
        <taxon>Actinomycetes</taxon>
        <taxon>Mycobacteriales</taxon>
        <taxon>Mycobacteriaceae</taxon>
        <taxon>Mycobacterium</taxon>
    </lineage>
</organism>
<evidence type="ECO:0000259" key="3">
    <source>
        <dbReference type="Pfam" id="PF01757"/>
    </source>
</evidence>
<dbReference type="InterPro" id="IPR043968">
    <property type="entry name" value="SGNH"/>
</dbReference>
<dbReference type="EMBL" id="BRXE01000019">
    <property type="protein sequence ID" value="GLB83038.1"/>
    <property type="molecule type" value="Genomic_DNA"/>
</dbReference>
<dbReference type="InterPro" id="IPR002656">
    <property type="entry name" value="Acyl_transf_3_dom"/>
</dbReference>
<dbReference type="GO" id="GO:0016747">
    <property type="term" value="F:acyltransferase activity, transferring groups other than amino-acyl groups"/>
    <property type="evidence" value="ECO:0007669"/>
    <property type="project" value="InterPro"/>
</dbReference>
<sequence length="763" mass="81313">MIVRQPESVSPTDSASRTDTDSAGHTDSDRAVEALVGPPPKKTDFRDDIEGLRGFTLLAIVGWHISMPGVSGGFVGPDIFFEISGFVITGQLWKQVSNTGTVGLRKFYGARSRRLLPVSATVGVITAIAAALLLPAVAAQGALKDAIACALYVPNFWFIVQQVDYFSGGTPSPFQHYWTLGVEEQFYLLWPPMIVGTAWLIRRLHRRRKTDAPPANKPSKTPYLVLVTLIALISFALSLLVTYVMPLAAYFSLFTRAWQLALGALVALTAEYWSRLPERAAVLIGWLGLAMVLWACVTYTPDIPYPGTAALLPVLGTALLLGAGCSISTRGAGRILGWSPMRVVGRLSYSWYLWHWPVLVFAPIIIGHPLGLFGKFMAAVVVSGGLGWLTLRFIENPLRYAAPLRKSPGKSLAAGGLATALAACVGVALLMWVSSIPMPVAVAHGAQAKALTITAPPTPTGDDVAAYDAAVQNVFAQVQAGVAASADLRDVPSNLDPSLAGASGELGAMMFDGCLRLPVQAGTPECATGDVAAKTTVAVIGDSHASMWIPAFQQIGTQRPWRIETMAKAACPMMDLPIANRFAAPLLEYLQHCEQWRGQVMARLRAEHPKLVVLSVFRGYMAKNSNGFLSGFTSYDPAWIGGLKGLVQQLRGIGAKVLVLGPLPRLTAAVPACLSEHLTDATACSPPMSFAFDRAGIAAEAAAVKAGGGQYAELEELFCTKNRCPVIIGNTLVYVDAGHLTLEYSRLISPAIAALADRALAQN</sequence>
<feature type="transmembrane region" description="Helical" evidence="2">
    <location>
        <begin position="115"/>
        <end position="138"/>
    </location>
</feature>
<name>A0A9P3Q697_9MYCO</name>
<proteinExistence type="predicted"/>
<feature type="transmembrane region" description="Helical" evidence="2">
    <location>
        <begin position="223"/>
        <end position="241"/>
    </location>
</feature>
<evidence type="ECO:0000259" key="4">
    <source>
        <dbReference type="Pfam" id="PF19040"/>
    </source>
</evidence>
<reference evidence="6" key="1">
    <citation type="submission" date="2022-08" db="EMBL/GenBank/DDBJ databases">
        <title>Mycobacterium kiyosense sp. nov., scotochromogenic slow-glowing species isolated from respiratory specimens.</title>
        <authorList>
            <person name="Fukano H."/>
            <person name="Kazumi Y."/>
            <person name="Sakagami N."/>
            <person name="Ato M."/>
            <person name="Mitarai S."/>
            <person name="Hoshino Y."/>
        </authorList>
    </citation>
    <scope>NUCLEOTIDE SEQUENCE</scope>
    <source>
        <strain evidence="6">1413</strain>
        <strain evidence="5">SRL2020-028</strain>
    </source>
</reference>
<accession>A0A9P3Q697</accession>
<dbReference type="EMBL" id="BRZI01000013">
    <property type="protein sequence ID" value="GLD30416.1"/>
    <property type="molecule type" value="Genomic_DNA"/>
</dbReference>
<keyword evidence="2" id="KW-1133">Transmembrane helix</keyword>
<dbReference type="InterPro" id="IPR050879">
    <property type="entry name" value="Acyltransferase_3"/>
</dbReference>
<evidence type="ECO:0000313" key="6">
    <source>
        <dbReference type="EMBL" id="GLD30416.1"/>
    </source>
</evidence>
<feature type="domain" description="Acyltransferase 3" evidence="3">
    <location>
        <begin position="48"/>
        <end position="383"/>
    </location>
</feature>
<comment type="caution">
    <text evidence="6">The sequence shown here is derived from an EMBL/GenBank/DDBJ whole genome shotgun (WGS) entry which is preliminary data.</text>
</comment>
<dbReference type="Proteomes" id="UP001165663">
    <property type="component" value="Unassembled WGS sequence"/>
</dbReference>
<dbReference type="AlphaFoldDB" id="A0A9P3Q697"/>
<feature type="domain" description="SGNH" evidence="4">
    <location>
        <begin position="522"/>
        <end position="753"/>
    </location>
</feature>
<evidence type="ECO:0000313" key="7">
    <source>
        <dbReference type="Proteomes" id="UP001064782"/>
    </source>
</evidence>
<feature type="compositionally biased region" description="Basic and acidic residues" evidence="1">
    <location>
        <begin position="16"/>
        <end position="32"/>
    </location>
</feature>
<evidence type="ECO:0000256" key="1">
    <source>
        <dbReference type="SAM" id="MobiDB-lite"/>
    </source>
</evidence>
<gene>
    <name evidence="6" type="ORF">Mkiyose1413_22990</name>
    <name evidence="5" type="ORF">SRL2020028_22940</name>
</gene>
<keyword evidence="2" id="KW-0812">Transmembrane</keyword>
<dbReference type="GO" id="GO:0009103">
    <property type="term" value="P:lipopolysaccharide biosynthetic process"/>
    <property type="evidence" value="ECO:0007669"/>
    <property type="project" value="TreeGrafter"/>
</dbReference>
<feature type="region of interest" description="Disordered" evidence="1">
    <location>
        <begin position="1"/>
        <end position="41"/>
    </location>
</feature>
<feature type="transmembrane region" description="Helical" evidence="2">
    <location>
        <begin position="372"/>
        <end position="391"/>
    </location>
</feature>
<dbReference type="Pfam" id="PF01757">
    <property type="entry name" value="Acyl_transf_3"/>
    <property type="match status" value="1"/>
</dbReference>
<dbReference type="Proteomes" id="UP001064782">
    <property type="component" value="Unassembled WGS sequence"/>
</dbReference>
<dbReference type="GO" id="GO:0016020">
    <property type="term" value="C:membrane"/>
    <property type="evidence" value="ECO:0007669"/>
    <property type="project" value="TreeGrafter"/>
</dbReference>
<feature type="transmembrane region" description="Helical" evidence="2">
    <location>
        <begin position="280"/>
        <end position="301"/>
    </location>
</feature>
<evidence type="ECO:0000256" key="2">
    <source>
        <dbReference type="SAM" id="Phobius"/>
    </source>
</evidence>
<dbReference type="PANTHER" id="PTHR23028:SF53">
    <property type="entry name" value="ACYL_TRANSF_3 DOMAIN-CONTAINING PROTEIN"/>
    <property type="match status" value="1"/>
</dbReference>
<keyword evidence="6" id="KW-0808">Transferase</keyword>
<protein>
    <submittedName>
        <fullName evidence="6">Acyltransferase</fullName>
    </submittedName>
</protein>
<keyword evidence="2" id="KW-0472">Membrane</keyword>
<evidence type="ECO:0000313" key="5">
    <source>
        <dbReference type="EMBL" id="GLB83038.1"/>
    </source>
</evidence>
<feature type="transmembrane region" description="Helical" evidence="2">
    <location>
        <begin position="247"/>
        <end position="268"/>
    </location>
</feature>
<dbReference type="Pfam" id="PF19040">
    <property type="entry name" value="SGNH"/>
    <property type="match status" value="1"/>
</dbReference>
<feature type="transmembrane region" description="Helical" evidence="2">
    <location>
        <begin position="185"/>
        <end position="202"/>
    </location>
</feature>
<dbReference type="PANTHER" id="PTHR23028">
    <property type="entry name" value="ACETYLTRANSFERASE"/>
    <property type="match status" value="1"/>
</dbReference>